<dbReference type="GeneID" id="60060835"/>
<accession>U6R8G3</accession>
<dbReference type="Proteomes" id="UP000017831">
    <property type="component" value="Unassembled WGS sequence"/>
</dbReference>
<reference evidence="1 2" key="1">
    <citation type="submission" date="2013-04" db="EMBL/GenBank/DDBJ databases">
        <title>The Genome Sequence of Bacteroides massiliensis DSM 17679.</title>
        <authorList>
            <consortium name="The Broad Institute Genomics Platform"/>
            <person name="Earl A."/>
            <person name="Ward D."/>
            <person name="Feldgarden M."/>
            <person name="Gevers D."/>
            <person name="Martens E."/>
            <person name="Fenner L."/>
            <person name="Roux V."/>
            <person name="Mallet M.N."/>
            <person name="Raoult D."/>
            <person name="Walker B."/>
            <person name="Young S."/>
            <person name="Zeng Q."/>
            <person name="Gargeya S."/>
            <person name="Fitzgerald M."/>
            <person name="Haas B."/>
            <person name="Abouelleil A."/>
            <person name="Allen A.W."/>
            <person name="Alvarado L."/>
            <person name="Arachchi H.M."/>
            <person name="Berlin A.M."/>
            <person name="Chapman S.B."/>
            <person name="Gainer-Dewar J."/>
            <person name="Goldberg J."/>
            <person name="Griggs A."/>
            <person name="Gujja S."/>
            <person name="Hansen M."/>
            <person name="Howarth C."/>
            <person name="Imamovic A."/>
            <person name="Ireland A."/>
            <person name="Larimer J."/>
            <person name="McCowan C."/>
            <person name="Murphy C."/>
            <person name="Pearson M."/>
            <person name="Poon T.W."/>
            <person name="Priest M."/>
            <person name="Roberts A."/>
            <person name="Saif S."/>
            <person name="Shea T."/>
            <person name="Sisk P."/>
            <person name="Sykes S."/>
            <person name="Wortman J."/>
            <person name="Nusbaum C."/>
            <person name="Birren B."/>
        </authorList>
    </citation>
    <scope>NUCLEOTIDE SEQUENCE [LARGE SCALE GENOMIC DNA]</scope>
    <source>
        <strain evidence="2">B84634 / Timone 84634 / DSM 17679 / JCM 13223</strain>
    </source>
</reference>
<name>U6R8G3_9BACT</name>
<dbReference type="STRING" id="1121098.HMPREF1534_03311"/>
<protein>
    <submittedName>
        <fullName evidence="1">Uncharacterized protein</fullName>
    </submittedName>
</protein>
<sequence length="68" mass="7642">MKTLKDLEYFRLGKGQMNAVTGGYNCYAIWEEGDEPLMIVKDEKGDAKKAQEVLQKSYAGTSAIIECY</sequence>
<dbReference type="RefSeq" id="WP_005943821.1">
    <property type="nucleotide sequence ID" value="NZ_KB890331.1"/>
</dbReference>
<evidence type="ECO:0000313" key="2">
    <source>
        <dbReference type="Proteomes" id="UP000017831"/>
    </source>
</evidence>
<dbReference type="PATRIC" id="fig|1121098.3.peg.3355"/>
<proteinExistence type="predicted"/>
<dbReference type="EMBL" id="AQHY01000039">
    <property type="protein sequence ID" value="EOA52660.1"/>
    <property type="molecule type" value="Genomic_DNA"/>
</dbReference>
<keyword evidence="2" id="KW-1185">Reference proteome</keyword>
<dbReference type="HOGENOM" id="CLU_2785237_0_0_10"/>
<dbReference type="AlphaFoldDB" id="U6R8G3"/>
<comment type="caution">
    <text evidence="1">The sequence shown here is derived from an EMBL/GenBank/DDBJ whole genome shotgun (WGS) entry which is preliminary data.</text>
</comment>
<gene>
    <name evidence="1" type="ORF">HMPREF1534_03311</name>
</gene>
<organism evidence="1 2">
    <name type="scientific">Phocaeicola massiliensis B84634 = Timone 84634 = DSM 17679 = JCM 13223</name>
    <dbReference type="NCBI Taxonomy" id="1121098"/>
    <lineage>
        <taxon>Bacteria</taxon>
        <taxon>Pseudomonadati</taxon>
        <taxon>Bacteroidota</taxon>
        <taxon>Bacteroidia</taxon>
        <taxon>Bacteroidales</taxon>
        <taxon>Bacteroidaceae</taxon>
        <taxon>Phocaeicola</taxon>
    </lineage>
</organism>
<evidence type="ECO:0000313" key="1">
    <source>
        <dbReference type="EMBL" id="EOA52660.1"/>
    </source>
</evidence>